<dbReference type="RefSeq" id="XP_015607785.1">
    <property type="nucleotide sequence ID" value="XM_015752299.2"/>
</dbReference>
<sequence length="89" mass="10652">MKKVDQIYYAVYPSSSESEPYYESDSSEARRRLQQSPTHAKFYKYLREREEMIRLHEVWKDTITDPGFTESIEASCLMEDYFGLYETVT</sequence>
<reference evidence="3" key="1">
    <citation type="submission" date="2025-08" db="UniProtKB">
        <authorList>
            <consortium name="RefSeq"/>
        </authorList>
    </citation>
    <scope>IDENTIFICATION</scope>
</reference>
<keyword evidence="2" id="KW-1185">Reference proteome</keyword>
<protein>
    <submittedName>
        <fullName evidence="3">Uncharacterized protein LOC107273780 isoform X2</fullName>
    </submittedName>
</protein>
<evidence type="ECO:0000256" key="1">
    <source>
        <dbReference type="SAM" id="MobiDB-lite"/>
    </source>
</evidence>
<dbReference type="GeneID" id="107273780"/>
<proteinExistence type="predicted"/>
<evidence type="ECO:0000313" key="3">
    <source>
        <dbReference type="RefSeq" id="XP_015607785.1"/>
    </source>
</evidence>
<name>A0AAJ7CD02_CEPCN</name>
<gene>
    <name evidence="3" type="primary">LOC107273780</name>
</gene>
<feature type="region of interest" description="Disordered" evidence="1">
    <location>
        <begin position="15"/>
        <end position="35"/>
    </location>
</feature>
<dbReference type="Proteomes" id="UP000694920">
    <property type="component" value="Unplaced"/>
</dbReference>
<dbReference type="AlphaFoldDB" id="A0AAJ7CD02"/>
<organism evidence="2 3">
    <name type="scientific">Cephus cinctus</name>
    <name type="common">Wheat stem sawfly</name>
    <dbReference type="NCBI Taxonomy" id="211228"/>
    <lineage>
        <taxon>Eukaryota</taxon>
        <taxon>Metazoa</taxon>
        <taxon>Ecdysozoa</taxon>
        <taxon>Arthropoda</taxon>
        <taxon>Hexapoda</taxon>
        <taxon>Insecta</taxon>
        <taxon>Pterygota</taxon>
        <taxon>Neoptera</taxon>
        <taxon>Endopterygota</taxon>
        <taxon>Hymenoptera</taxon>
        <taxon>Cephoidea</taxon>
        <taxon>Cephidae</taxon>
        <taxon>Cephus</taxon>
    </lineage>
</organism>
<accession>A0AAJ7CD02</accession>
<evidence type="ECO:0000313" key="2">
    <source>
        <dbReference type="Proteomes" id="UP000694920"/>
    </source>
</evidence>